<dbReference type="AlphaFoldDB" id="A0A834W6H5"/>
<evidence type="ECO:0000256" key="2">
    <source>
        <dbReference type="ARBA" id="ARBA00022737"/>
    </source>
</evidence>
<dbReference type="EMBL" id="JAAIUW010000010">
    <property type="protein sequence ID" value="KAF7811117.1"/>
    <property type="molecule type" value="Genomic_DNA"/>
</dbReference>
<dbReference type="PANTHER" id="PTHR32099">
    <property type="entry name" value="CYSTEINE-RICH REPEAT SECRETORY PROTEIN"/>
    <property type="match status" value="1"/>
</dbReference>
<keyword evidence="6" id="KW-0675">Receptor</keyword>
<comment type="caution">
    <text evidence="6">The sequence shown here is derived from an EMBL/GenBank/DDBJ whole genome shotgun (WGS) entry which is preliminary data.</text>
</comment>
<gene>
    <name evidence="6" type="ORF">G2W53_032093</name>
</gene>
<keyword evidence="2" id="KW-0677">Repeat</keyword>
<dbReference type="PANTHER" id="PTHR32099:SF103">
    <property type="entry name" value="GNK2-HOMOLOGOUS DOMAIN-CONTAINING PROTEIN"/>
    <property type="match status" value="1"/>
</dbReference>
<proteinExistence type="predicted"/>
<dbReference type="Gene3D" id="3.30.200.20">
    <property type="entry name" value="Phosphorylase Kinase, domain 1"/>
    <property type="match status" value="1"/>
</dbReference>
<keyword evidence="3" id="KW-0472">Membrane</keyword>
<sequence length="366" mass="41018">MLSLIFLSHLTILTAQPPEFRYSHCFNNQGNYTNTSTYYTNLHTLLSNLTSNTLIDYGFYNLSFGQSPDRVSAIGLCRGDVKVDACRSCLNNASILLPQLCPNQKVAMGGYDECMLRYSNRSILGGLLDDDFSMYLWNVNNATEVERFNEVVRELLDSLRGKAAGGDSLRKFAAANQTGPSFQTVFGAVQCTPDLSEQDCSDCLVKAISEIPNCCETKRGGRVIKLSCNIRYENERFYDPTFEDSPQVLSPPPPSIAGTYRRIRISYRNSNKSRTVIIVIVVAIVAFILLVILICIYFVVKRRKKTIEIYQLICLNSFSGEAENDDEIKPTETLHLDFETIRLATDNFSDANKLGEGGFGPVYKVR</sequence>
<feature type="domain" description="Gnk2-homologous" evidence="5">
    <location>
        <begin position="20"/>
        <end position="123"/>
    </location>
</feature>
<evidence type="ECO:0000313" key="7">
    <source>
        <dbReference type="Proteomes" id="UP000634136"/>
    </source>
</evidence>
<name>A0A834W6H5_9FABA</name>
<evidence type="ECO:0000259" key="5">
    <source>
        <dbReference type="PROSITE" id="PS51473"/>
    </source>
</evidence>
<dbReference type="OrthoDB" id="1909574at2759"/>
<keyword evidence="6" id="KW-0418">Kinase</keyword>
<dbReference type="FunFam" id="3.30.430.20:FF:000002">
    <property type="entry name" value="Cysteine-rich receptor-like protein kinase 10"/>
    <property type="match status" value="1"/>
</dbReference>
<keyword evidence="3" id="KW-0812">Transmembrane</keyword>
<feature type="chain" id="PRO_5032828706" evidence="4">
    <location>
        <begin position="16"/>
        <end position="366"/>
    </location>
</feature>
<dbReference type="FunFam" id="3.30.430.20:FF:000003">
    <property type="entry name" value="Cysteine-rich RLK (RECEPTOR-like protein kinase) 10"/>
    <property type="match status" value="1"/>
</dbReference>
<dbReference type="GO" id="GO:0016301">
    <property type="term" value="F:kinase activity"/>
    <property type="evidence" value="ECO:0007669"/>
    <property type="project" value="UniProtKB-KW"/>
</dbReference>
<dbReference type="PROSITE" id="PS51473">
    <property type="entry name" value="GNK2"/>
    <property type="match status" value="2"/>
</dbReference>
<feature type="domain" description="Gnk2-homologous" evidence="5">
    <location>
        <begin position="130"/>
        <end position="237"/>
    </location>
</feature>
<feature type="signal peptide" evidence="4">
    <location>
        <begin position="1"/>
        <end position="15"/>
    </location>
</feature>
<dbReference type="CDD" id="cd23509">
    <property type="entry name" value="Gnk2-like"/>
    <property type="match status" value="2"/>
</dbReference>
<feature type="transmembrane region" description="Helical" evidence="3">
    <location>
        <begin position="276"/>
        <end position="300"/>
    </location>
</feature>
<accession>A0A834W6H5</accession>
<dbReference type="InterPro" id="IPR038408">
    <property type="entry name" value="GNK2_sf"/>
</dbReference>
<reference evidence="6" key="1">
    <citation type="submission" date="2020-09" db="EMBL/GenBank/DDBJ databases">
        <title>Genome-Enabled Discovery of Anthraquinone Biosynthesis in Senna tora.</title>
        <authorList>
            <person name="Kang S.-H."/>
            <person name="Pandey R.P."/>
            <person name="Lee C.-M."/>
            <person name="Sim J.-S."/>
            <person name="Jeong J.-T."/>
            <person name="Choi B.-S."/>
            <person name="Jung M."/>
            <person name="Ginzburg D."/>
            <person name="Zhao K."/>
            <person name="Won S.Y."/>
            <person name="Oh T.-J."/>
            <person name="Yu Y."/>
            <person name="Kim N.-H."/>
            <person name="Lee O.R."/>
            <person name="Lee T.-H."/>
            <person name="Bashyal P."/>
            <person name="Kim T.-S."/>
            <person name="Lee W.-H."/>
            <person name="Kawkins C."/>
            <person name="Kim C.-K."/>
            <person name="Kim J.S."/>
            <person name="Ahn B.O."/>
            <person name="Rhee S.Y."/>
            <person name="Sohng J.K."/>
        </authorList>
    </citation>
    <scope>NUCLEOTIDE SEQUENCE</scope>
    <source>
        <tissue evidence="6">Leaf</tissue>
    </source>
</reference>
<dbReference type="Gene3D" id="3.30.430.20">
    <property type="entry name" value="Gnk2 domain, C-X8-C-X2-C motif"/>
    <property type="match status" value="2"/>
</dbReference>
<keyword evidence="3" id="KW-1133">Transmembrane helix</keyword>
<evidence type="ECO:0000256" key="4">
    <source>
        <dbReference type="SAM" id="SignalP"/>
    </source>
</evidence>
<protein>
    <submittedName>
        <fullName evidence="6">Putative receptor-like protein kinase</fullName>
    </submittedName>
</protein>
<evidence type="ECO:0000256" key="1">
    <source>
        <dbReference type="ARBA" id="ARBA00022729"/>
    </source>
</evidence>
<keyword evidence="1 4" id="KW-0732">Signal</keyword>
<organism evidence="6 7">
    <name type="scientific">Senna tora</name>
    <dbReference type="NCBI Taxonomy" id="362788"/>
    <lineage>
        <taxon>Eukaryota</taxon>
        <taxon>Viridiplantae</taxon>
        <taxon>Streptophyta</taxon>
        <taxon>Embryophyta</taxon>
        <taxon>Tracheophyta</taxon>
        <taxon>Spermatophyta</taxon>
        <taxon>Magnoliopsida</taxon>
        <taxon>eudicotyledons</taxon>
        <taxon>Gunneridae</taxon>
        <taxon>Pentapetalae</taxon>
        <taxon>rosids</taxon>
        <taxon>fabids</taxon>
        <taxon>Fabales</taxon>
        <taxon>Fabaceae</taxon>
        <taxon>Caesalpinioideae</taxon>
        <taxon>Cassia clade</taxon>
        <taxon>Senna</taxon>
    </lineage>
</organism>
<dbReference type="InterPro" id="IPR002902">
    <property type="entry name" value="GNK2"/>
</dbReference>
<keyword evidence="6" id="KW-0808">Transferase</keyword>
<dbReference type="Pfam" id="PF01657">
    <property type="entry name" value="Stress-antifung"/>
    <property type="match status" value="2"/>
</dbReference>
<keyword evidence="7" id="KW-1185">Reference proteome</keyword>
<dbReference type="Proteomes" id="UP000634136">
    <property type="component" value="Unassembled WGS sequence"/>
</dbReference>
<evidence type="ECO:0000313" key="6">
    <source>
        <dbReference type="EMBL" id="KAF7811117.1"/>
    </source>
</evidence>
<evidence type="ECO:0000256" key="3">
    <source>
        <dbReference type="SAM" id="Phobius"/>
    </source>
</evidence>